<evidence type="ECO:0000256" key="4">
    <source>
        <dbReference type="ARBA" id="ARBA00022989"/>
    </source>
</evidence>
<evidence type="ECO:0000313" key="8">
    <source>
        <dbReference type="Proteomes" id="UP000003748"/>
    </source>
</evidence>
<feature type="transmembrane region" description="Helical" evidence="6">
    <location>
        <begin position="292"/>
        <end position="319"/>
    </location>
</feature>
<evidence type="ECO:0000256" key="1">
    <source>
        <dbReference type="ARBA" id="ARBA00004141"/>
    </source>
</evidence>
<feature type="transmembrane region" description="Helical" evidence="6">
    <location>
        <begin position="87"/>
        <end position="110"/>
    </location>
</feature>
<dbReference type="GO" id="GO:0005886">
    <property type="term" value="C:plasma membrane"/>
    <property type="evidence" value="ECO:0007669"/>
    <property type="project" value="TreeGrafter"/>
</dbReference>
<keyword evidence="5 6" id="KW-0472">Membrane</keyword>
<feature type="transmembrane region" description="Helical" evidence="6">
    <location>
        <begin position="144"/>
        <end position="162"/>
    </location>
</feature>
<dbReference type="GO" id="GO:0032329">
    <property type="term" value="P:serine transport"/>
    <property type="evidence" value="ECO:0007669"/>
    <property type="project" value="TreeGrafter"/>
</dbReference>
<feature type="transmembrane region" description="Helical" evidence="6">
    <location>
        <begin position="182"/>
        <end position="203"/>
    </location>
</feature>
<comment type="subcellular location">
    <subcellularLocation>
        <location evidence="1">Membrane</location>
        <topology evidence="1">Multi-pass membrane protein</topology>
    </subcellularLocation>
</comment>
<dbReference type="EMBL" id="ACJY01000052">
    <property type="protein sequence ID" value="EFE86982.1"/>
    <property type="molecule type" value="Genomic_DNA"/>
</dbReference>
<dbReference type="InterPro" id="IPR036458">
    <property type="entry name" value="Na:dicarbo_symporter_sf"/>
</dbReference>
<reference evidence="7 8" key="1">
    <citation type="submission" date="2010-02" db="EMBL/GenBank/DDBJ databases">
        <authorList>
            <person name="Weinstock G."/>
            <person name="Sodergren E."/>
            <person name="Clifton S."/>
            <person name="Fulton L."/>
            <person name="Fulton B."/>
            <person name="Courtney L."/>
            <person name="Fronick C."/>
            <person name="Harrison M."/>
            <person name="Strong C."/>
            <person name="Farmer C."/>
            <person name="Delahaunty K."/>
            <person name="Markovic C."/>
            <person name="Hall O."/>
            <person name="Minx P."/>
            <person name="Tomlinson C."/>
            <person name="Mitreva M."/>
            <person name="Nelson J."/>
            <person name="Hou S."/>
            <person name="Wollam A."/>
            <person name="Pepin K.H."/>
            <person name="Johnson M."/>
            <person name="Bhonagiri V."/>
            <person name="Zhang X."/>
            <person name="Suruliraj S."/>
            <person name="Warren W."/>
            <person name="Chinwalla A."/>
            <person name="Mardis E.R."/>
            <person name="Wilson R.K."/>
        </authorList>
    </citation>
    <scope>NUCLEOTIDE SEQUENCE [LARGE SCALE GENOMIC DNA]</scope>
    <source>
        <strain evidence="7 8">ATCC 33693</strain>
    </source>
</reference>
<keyword evidence="2" id="KW-0813">Transport</keyword>
<dbReference type="FunFam" id="1.10.3860.10:FF:000007">
    <property type="entry name" value="Dicarboxylate/amino acid:cation symporter"/>
    <property type="match status" value="1"/>
</dbReference>
<accession>D4CUG9</accession>
<organism evidence="7 8">
    <name type="scientific">Fusobacterium periodonticum ATCC 33693</name>
    <dbReference type="NCBI Taxonomy" id="546275"/>
    <lineage>
        <taxon>Bacteria</taxon>
        <taxon>Fusobacteriati</taxon>
        <taxon>Fusobacteriota</taxon>
        <taxon>Fusobacteriia</taxon>
        <taxon>Fusobacteriales</taxon>
        <taxon>Fusobacteriaceae</taxon>
        <taxon>Fusobacterium</taxon>
    </lineage>
</organism>
<feature type="transmembrane region" description="Helical" evidence="6">
    <location>
        <begin position="326"/>
        <end position="345"/>
    </location>
</feature>
<protein>
    <submittedName>
        <fullName evidence="7">Transporter, dicarboxylate/amino acid:cation Na+/H+ symporter family protein</fullName>
    </submittedName>
</protein>
<dbReference type="Pfam" id="PF00375">
    <property type="entry name" value="SDF"/>
    <property type="match status" value="1"/>
</dbReference>
<dbReference type="PANTHER" id="PTHR42865">
    <property type="entry name" value="PROTON/GLUTAMATE-ASPARTATE SYMPORTER"/>
    <property type="match status" value="1"/>
</dbReference>
<sequence length="411" mass="44278">MFYIDIKYFKIVGGSVMDTKKIGLVPRLLIAIVVGILIGQFTPLWFVRIFKTFSTFFGLFLSFFIPLMIVGFVVSGIAKLTEGAGKLLGFTAVVSYVSTIIAGTFSYTVAANLYPKLVSGISQGINFEGKDVAPYFTIPLKPPIDVTAAIVFAFMMGITISIMRSQKKGETTFNLFVEYEEIISKILAGFVIPLLPFHILGIFSEMAYSGIVFKVLGVFAAIYLCIFAMHYIYMLVMFSIAGGVSKKNPFTLIKNQIPAYFTAVGTQSSAATIPVNIQCGLKNGTSPEIVDFVVPLCATIHLSGSMITLTSCIMGVLLLNGMPHSFGVMFPFLCMLGIAMVAAPGAPGGAVMSALPFLFLIGIDAQGPLGSLLIALYITQDSFGTAINVSGDNAIAIYVDEFYKKYIKKAA</sequence>
<dbReference type="eggNOG" id="COG1301">
    <property type="taxonomic scope" value="Bacteria"/>
</dbReference>
<dbReference type="Proteomes" id="UP000003748">
    <property type="component" value="Unassembled WGS sequence"/>
</dbReference>
<gene>
    <name evidence="7" type="ORF">FUSPEROL_01044</name>
</gene>
<feature type="transmembrane region" description="Helical" evidence="6">
    <location>
        <begin position="215"/>
        <end position="236"/>
    </location>
</feature>
<evidence type="ECO:0000313" key="7">
    <source>
        <dbReference type="EMBL" id="EFE86982.1"/>
    </source>
</evidence>
<evidence type="ECO:0000256" key="3">
    <source>
        <dbReference type="ARBA" id="ARBA00022692"/>
    </source>
</evidence>
<comment type="caution">
    <text evidence="7">The sequence shown here is derived from an EMBL/GenBank/DDBJ whole genome shotgun (WGS) entry which is preliminary data.</text>
</comment>
<dbReference type="PANTHER" id="PTHR42865:SF8">
    <property type="entry name" value="SERINE_THREONINE TRANSPORTER SSTT"/>
    <property type="match status" value="1"/>
</dbReference>
<dbReference type="HOGENOM" id="CLU_035303_0_0_0"/>
<dbReference type="InterPro" id="IPR001991">
    <property type="entry name" value="Na-dicarboxylate_symporter"/>
</dbReference>
<dbReference type="SUPFAM" id="SSF118215">
    <property type="entry name" value="Proton glutamate symport protein"/>
    <property type="match status" value="1"/>
</dbReference>
<dbReference type="Gene3D" id="1.10.3860.10">
    <property type="entry name" value="Sodium:dicarboxylate symporter"/>
    <property type="match status" value="1"/>
</dbReference>
<evidence type="ECO:0000256" key="2">
    <source>
        <dbReference type="ARBA" id="ARBA00022448"/>
    </source>
</evidence>
<keyword evidence="3 6" id="KW-0812">Transmembrane</keyword>
<keyword evidence="4 6" id="KW-1133">Transmembrane helix</keyword>
<feature type="transmembrane region" description="Helical" evidence="6">
    <location>
        <begin position="53"/>
        <end position="75"/>
    </location>
</feature>
<name>D4CUG9_9FUSO</name>
<evidence type="ECO:0000256" key="6">
    <source>
        <dbReference type="SAM" id="Phobius"/>
    </source>
</evidence>
<feature type="transmembrane region" description="Helical" evidence="6">
    <location>
        <begin position="28"/>
        <end position="47"/>
    </location>
</feature>
<dbReference type="STRING" id="546275.FUSPEROL_01044"/>
<proteinExistence type="predicted"/>
<dbReference type="GO" id="GO:0005295">
    <property type="term" value="F:neutral L-amino acid:sodium symporter activity"/>
    <property type="evidence" value="ECO:0007669"/>
    <property type="project" value="TreeGrafter"/>
</dbReference>
<dbReference type="AlphaFoldDB" id="D4CUG9"/>
<evidence type="ECO:0000256" key="5">
    <source>
        <dbReference type="ARBA" id="ARBA00023136"/>
    </source>
</evidence>
<feature type="transmembrane region" description="Helical" evidence="6">
    <location>
        <begin position="357"/>
        <end position="378"/>
    </location>
</feature>